<keyword evidence="3" id="KW-1185">Reference proteome</keyword>
<evidence type="ECO:0000313" key="3">
    <source>
        <dbReference type="Proteomes" id="UP000001877"/>
    </source>
</evidence>
<gene>
    <name evidence="1" type="ordered locus">BBR47_28980</name>
    <name evidence="2" type="ordered locus">BBR47_53960</name>
</gene>
<dbReference type="KEGG" id="bbe:BBR47_53960"/>
<dbReference type="Proteomes" id="UP000001877">
    <property type="component" value="Chromosome"/>
</dbReference>
<name>C0Z724_BREBN</name>
<sequence>MNELKTFGNPSVTSSLSHHPLVQDVLPILSFKMNNQFSSNHVNDFN</sequence>
<dbReference type="AlphaFoldDB" id="C0Z724"/>
<accession>C0Z724</accession>
<dbReference type="HOGENOM" id="CLU_3180964_0_0_9"/>
<protein>
    <submittedName>
        <fullName evidence="2">Uncharacterized protein</fullName>
    </submittedName>
</protein>
<dbReference type="KEGG" id="bbe:BBR47_28980"/>
<evidence type="ECO:0000313" key="2">
    <source>
        <dbReference type="EMBL" id="BAH46373.1"/>
    </source>
</evidence>
<reference evidence="2 3" key="1">
    <citation type="submission" date="2005-03" db="EMBL/GenBank/DDBJ databases">
        <title>Brevibacillus brevis strain 47, complete genome.</title>
        <authorList>
            <person name="Hosoyama A."/>
            <person name="Yamada R."/>
            <person name="Hongo Y."/>
            <person name="Terui Y."/>
            <person name="Ankai A."/>
            <person name="Masuyama W."/>
            <person name="Sekiguchi M."/>
            <person name="Takeda T."/>
            <person name="Asano K."/>
            <person name="Ohji S."/>
            <person name="Ichikawa N."/>
            <person name="Narita S."/>
            <person name="Aoki N."/>
            <person name="Miura H."/>
            <person name="Matsushita S."/>
            <person name="Sekigawa T."/>
            <person name="Yamagata H."/>
            <person name="Yoshikawa H."/>
            <person name="Udaka S."/>
            <person name="Tanikawa S."/>
            <person name="Fujita N."/>
        </authorList>
    </citation>
    <scope>NUCLEOTIDE SEQUENCE [LARGE SCALE GENOMIC DNA]</scope>
    <source>
        <strain evidence="3">47 / JCM 6285 / NBRC 100599</strain>
        <strain evidence="2">NBRC 100599</strain>
    </source>
</reference>
<dbReference type="EMBL" id="AP008955">
    <property type="protein sequence ID" value="BAH43875.1"/>
    <property type="molecule type" value="Genomic_DNA"/>
</dbReference>
<organism evidence="2 3">
    <name type="scientific">Brevibacillus brevis (strain 47 / JCM 6285 / NBRC 100599)</name>
    <dbReference type="NCBI Taxonomy" id="358681"/>
    <lineage>
        <taxon>Bacteria</taxon>
        <taxon>Bacillati</taxon>
        <taxon>Bacillota</taxon>
        <taxon>Bacilli</taxon>
        <taxon>Bacillales</taxon>
        <taxon>Paenibacillaceae</taxon>
        <taxon>Brevibacillus</taxon>
    </lineage>
</organism>
<proteinExistence type="predicted"/>
<dbReference type="EMBL" id="AP008955">
    <property type="protein sequence ID" value="BAH46373.1"/>
    <property type="molecule type" value="Genomic_DNA"/>
</dbReference>
<evidence type="ECO:0000313" key="1">
    <source>
        <dbReference type="EMBL" id="BAH43875.1"/>
    </source>
</evidence>